<feature type="region of interest" description="Disordered" evidence="1">
    <location>
        <begin position="247"/>
        <end position="268"/>
    </location>
</feature>
<gene>
    <name evidence="3" type="ORF">COM45_07695</name>
</gene>
<evidence type="ECO:0000256" key="2">
    <source>
        <dbReference type="SAM" id="Phobius"/>
    </source>
</evidence>
<evidence type="ECO:0000313" key="4">
    <source>
        <dbReference type="Proteomes" id="UP000218690"/>
    </source>
</evidence>
<organism evidence="3 4">
    <name type="scientific">Corynebacterium accolens</name>
    <dbReference type="NCBI Taxonomy" id="38284"/>
    <lineage>
        <taxon>Bacteria</taxon>
        <taxon>Bacillati</taxon>
        <taxon>Actinomycetota</taxon>
        <taxon>Actinomycetes</taxon>
        <taxon>Mycobacteriales</taxon>
        <taxon>Corynebacteriaceae</taxon>
        <taxon>Corynebacterium</taxon>
    </lineage>
</organism>
<evidence type="ECO:0000256" key="1">
    <source>
        <dbReference type="SAM" id="MobiDB-lite"/>
    </source>
</evidence>
<accession>A0A2A4AJN1</accession>
<feature type="transmembrane region" description="Helical" evidence="2">
    <location>
        <begin position="55"/>
        <end position="75"/>
    </location>
</feature>
<keyword evidence="2" id="KW-0472">Membrane</keyword>
<keyword evidence="3" id="KW-0378">Hydrolase</keyword>
<comment type="caution">
    <text evidence="3">The sequence shown here is derived from an EMBL/GenBank/DDBJ whole genome shotgun (WGS) entry which is preliminary data.</text>
</comment>
<dbReference type="GO" id="GO:0008237">
    <property type="term" value="F:metallopeptidase activity"/>
    <property type="evidence" value="ECO:0007669"/>
    <property type="project" value="UniProtKB-KW"/>
</dbReference>
<dbReference type="Pfam" id="PF13367">
    <property type="entry name" value="PrsW-protease"/>
    <property type="match status" value="1"/>
</dbReference>
<dbReference type="AlphaFoldDB" id="A0A2A4AJN1"/>
<reference evidence="3 4" key="1">
    <citation type="submission" date="2017-09" db="EMBL/GenBank/DDBJ databases">
        <title>Draft Genome Sequence of Corynebacterium accolens AH4003.</title>
        <authorList>
            <person name="Chen Y."/>
            <person name="Oosthuysen W.F."/>
            <person name="Kelley S."/>
            <person name="Horswill A."/>
        </authorList>
    </citation>
    <scope>NUCLEOTIDE SEQUENCE [LARGE SCALE GENOMIC DNA]</scope>
    <source>
        <strain evidence="3 4">AH4003</strain>
    </source>
</reference>
<dbReference type="GO" id="GO:0006508">
    <property type="term" value="P:proteolysis"/>
    <property type="evidence" value="ECO:0007669"/>
    <property type="project" value="UniProtKB-KW"/>
</dbReference>
<protein>
    <submittedName>
        <fullName evidence="3">PrsW family intramembrane metalloprotease</fullName>
    </submittedName>
</protein>
<feature type="transmembrane region" description="Helical" evidence="2">
    <location>
        <begin position="95"/>
        <end position="114"/>
    </location>
</feature>
<proteinExistence type="predicted"/>
<feature type="compositionally biased region" description="Low complexity" evidence="1">
    <location>
        <begin position="251"/>
        <end position="268"/>
    </location>
</feature>
<dbReference type="Proteomes" id="UP000218690">
    <property type="component" value="Unassembled WGS sequence"/>
</dbReference>
<dbReference type="EMBL" id="NWBP01000023">
    <property type="protein sequence ID" value="PCC82692.1"/>
    <property type="molecule type" value="Genomic_DNA"/>
</dbReference>
<evidence type="ECO:0000313" key="3">
    <source>
        <dbReference type="EMBL" id="PCC82692.1"/>
    </source>
</evidence>
<feature type="transmembrane region" description="Helical" evidence="2">
    <location>
        <begin position="162"/>
        <end position="180"/>
    </location>
</feature>
<sequence length="268" mass="29494">MKYLFYVLATAGLAYSVHFEFNQSYVTASLIAALIHVVIWTCASWLAFRGHRGTALGMLWGAACTGPAVFFNSHFTTILEKLQLQWLDAAGFAPITEETLKFIGVLLICTYFIKPQRTRDFVYVGIAVGMGFAIVEDCTFIAHLTLKDLDSDLMGATTGVLIRFIGCTFAHSLFTGIAAYGLARGRALAGWMGGVTVHFFTNLFPSLDATFPDSLWLPIATLVVVGAIWIASLWFIVRQVRQSRRERGSSRRVSSKSSARESLLSVAK</sequence>
<keyword evidence="2" id="KW-1133">Transmembrane helix</keyword>
<keyword evidence="3" id="KW-0482">Metalloprotease</keyword>
<keyword evidence="2" id="KW-0812">Transmembrane</keyword>
<name>A0A2A4AJN1_9CORY</name>
<feature type="transmembrane region" description="Helical" evidence="2">
    <location>
        <begin position="187"/>
        <end position="204"/>
    </location>
</feature>
<feature type="transmembrane region" description="Helical" evidence="2">
    <location>
        <begin position="121"/>
        <end position="142"/>
    </location>
</feature>
<feature type="transmembrane region" description="Helical" evidence="2">
    <location>
        <begin position="216"/>
        <end position="237"/>
    </location>
</feature>
<keyword evidence="3" id="KW-0645">Protease</keyword>
<dbReference type="InterPro" id="IPR026898">
    <property type="entry name" value="PrsW"/>
</dbReference>
<feature type="transmembrane region" description="Helical" evidence="2">
    <location>
        <begin position="26"/>
        <end position="48"/>
    </location>
</feature>